<dbReference type="PANTHER" id="PTHR22916">
    <property type="entry name" value="GLYCOSYLTRANSFERASE"/>
    <property type="match status" value="1"/>
</dbReference>
<dbReference type="InterPro" id="IPR029044">
    <property type="entry name" value="Nucleotide-diphossugar_trans"/>
</dbReference>
<evidence type="ECO:0000256" key="1">
    <source>
        <dbReference type="ARBA" id="ARBA00022676"/>
    </source>
</evidence>
<sequence>MLLSYIIPVYNSAAFLEDCLNSIVEQNLDSKEFEIIVVNDGSTDNSDEVLQTWKSRNGDIQLAYFYQKNKGQGAARNLAIKESRGEFLWFIDSDDFIEKNIVKVILDEIRKDDLDAIWFDHRLVDENGVVLPKPSIDIKKNNSSDIYSGEVFFKEVFNTSCMPWAFIFKRKILIDNNLDFHEGIYFEDIVFTPKLIYFSKRIKFFNVLAYNYVIHNNSTMRSSDKFVKRCLDSIIVVRELQNFSEKQNSKLLETYIEDFSSEILMYNYRLVISQNNPAFFKEFKNEMIKNNLYPFKIKRPYQLAFLSKIANISPYIFKKLCQLRPIK</sequence>
<name>A0ABU0TFS9_9FLAO</name>
<keyword evidence="2" id="KW-0808">Transferase</keyword>
<protein>
    <submittedName>
        <fullName evidence="4">Glycosyltransferase involved in cell wall biosynthesis</fullName>
    </submittedName>
</protein>
<dbReference type="CDD" id="cd00761">
    <property type="entry name" value="Glyco_tranf_GTA_type"/>
    <property type="match status" value="1"/>
</dbReference>
<dbReference type="Pfam" id="PF00535">
    <property type="entry name" value="Glycos_transf_2"/>
    <property type="match status" value="1"/>
</dbReference>
<accession>A0ABU0TFS9</accession>
<evidence type="ECO:0000256" key="2">
    <source>
        <dbReference type="ARBA" id="ARBA00022679"/>
    </source>
</evidence>
<evidence type="ECO:0000259" key="3">
    <source>
        <dbReference type="Pfam" id="PF00535"/>
    </source>
</evidence>
<dbReference type="PANTHER" id="PTHR22916:SF51">
    <property type="entry name" value="GLYCOSYLTRANSFERASE EPSH-RELATED"/>
    <property type="match status" value="1"/>
</dbReference>
<dbReference type="Gene3D" id="3.90.550.10">
    <property type="entry name" value="Spore Coat Polysaccharide Biosynthesis Protein SpsA, Chain A"/>
    <property type="match status" value="1"/>
</dbReference>
<keyword evidence="5" id="KW-1185">Reference proteome</keyword>
<reference evidence="4 5" key="1">
    <citation type="submission" date="2023-07" db="EMBL/GenBank/DDBJ databases">
        <title>Functional and genomic diversity of the sorghum phyllosphere microbiome.</title>
        <authorList>
            <person name="Shade A."/>
        </authorList>
    </citation>
    <scope>NUCLEOTIDE SEQUENCE [LARGE SCALE GENOMIC DNA]</scope>
    <source>
        <strain evidence="4 5">SORGH_AS_1064</strain>
    </source>
</reference>
<dbReference type="InterPro" id="IPR001173">
    <property type="entry name" value="Glyco_trans_2-like"/>
</dbReference>
<feature type="domain" description="Glycosyltransferase 2-like" evidence="3">
    <location>
        <begin position="4"/>
        <end position="173"/>
    </location>
</feature>
<proteinExistence type="predicted"/>
<organism evidence="4 5">
    <name type="scientific">Chryseobacterium camelliae</name>
    <dbReference type="NCBI Taxonomy" id="1265445"/>
    <lineage>
        <taxon>Bacteria</taxon>
        <taxon>Pseudomonadati</taxon>
        <taxon>Bacteroidota</taxon>
        <taxon>Flavobacteriia</taxon>
        <taxon>Flavobacteriales</taxon>
        <taxon>Weeksellaceae</taxon>
        <taxon>Chryseobacterium group</taxon>
        <taxon>Chryseobacterium</taxon>
    </lineage>
</organism>
<comment type="caution">
    <text evidence="4">The sequence shown here is derived from an EMBL/GenBank/DDBJ whole genome shotgun (WGS) entry which is preliminary data.</text>
</comment>
<keyword evidence="1" id="KW-0328">Glycosyltransferase</keyword>
<dbReference type="SUPFAM" id="SSF53448">
    <property type="entry name" value="Nucleotide-diphospho-sugar transferases"/>
    <property type="match status" value="1"/>
</dbReference>
<gene>
    <name evidence="4" type="ORF">QE404_000267</name>
</gene>
<dbReference type="EMBL" id="JAUTAL010000001">
    <property type="protein sequence ID" value="MDQ1095120.1"/>
    <property type="molecule type" value="Genomic_DNA"/>
</dbReference>
<dbReference type="RefSeq" id="WP_307445620.1">
    <property type="nucleotide sequence ID" value="NZ_JAUTAL010000001.1"/>
</dbReference>
<evidence type="ECO:0000313" key="5">
    <source>
        <dbReference type="Proteomes" id="UP001225072"/>
    </source>
</evidence>
<dbReference type="Proteomes" id="UP001225072">
    <property type="component" value="Unassembled WGS sequence"/>
</dbReference>
<evidence type="ECO:0000313" key="4">
    <source>
        <dbReference type="EMBL" id="MDQ1095120.1"/>
    </source>
</evidence>